<dbReference type="GO" id="GO:0005975">
    <property type="term" value="P:carbohydrate metabolic process"/>
    <property type="evidence" value="ECO:0007669"/>
    <property type="project" value="InterPro"/>
</dbReference>
<dbReference type="Proteomes" id="UP000254701">
    <property type="component" value="Unassembled WGS sequence"/>
</dbReference>
<protein>
    <submittedName>
        <fullName evidence="3">Glycosyl transferase family 11</fullName>
    </submittedName>
</protein>
<keyword evidence="2 3" id="KW-0808">Transferase</keyword>
<name>A0A380WRX4_AMIAI</name>
<dbReference type="RefSeq" id="WP_115732834.1">
    <property type="nucleotide sequence ID" value="NZ_BAAAVY010000037.1"/>
</dbReference>
<dbReference type="PANTHER" id="PTHR11927:SF9">
    <property type="entry name" value="L-FUCOSYLTRANSFERASE"/>
    <property type="match status" value="1"/>
</dbReference>
<evidence type="ECO:0000313" key="4">
    <source>
        <dbReference type="Proteomes" id="UP000254701"/>
    </source>
</evidence>
<dbReference type="GO" id="GO:0008107">
    <property type="term" value="F:galactoside 2-alpha-L-fucosyltransferase activity"/>
    <property type="evidence" value="ECO:0007669"/>
    <property type="project" value="InterPro"/>
</dbReference>
<gene>
    <name evidence="3" type="ORF">NCTC10684_04144</name>
</gene>
<accession>A0A380WRX4</accession>
<dbReference type="OrthoDB" id="9794601at2"/>
<dbReference type="EMBL" id="UFSM01000001">
    <property type="protein sequence ID" value="SUU90884.1"/>
    <property type="molecule type" value="Genomic_DNA"/>
</dbReference>
<sequence length="291" mass="32875">MKQQIVSSIYAGLGNQMFQFAMGRAMALRSQSALVLDTRWFEASPSVTFRLGHFNIGPAVTSGTLPPRRRQERLRYYLWHASGRFPHRVKENGLGFDATMLTPRSNLWLDGYWQSERYFADCVDTIRNDLRIVTPPSAENARHLADIAACPAISLHVRRGDYLLPENQALFAACSQQYYAKAVDLMASKMPQEPVIYVFSDDPGWARDNLSFPVEKRVMGHNGRDADYEDMRLMSACRHHIIANSSFSWWGAWLNPAPDKIVIGPASWLADPSASNPDILPDSWLKLSNQA</sequence>
<dbReference type="PANTHER" id="PTHR11927">
    <property type="entry name" value="GALACTOSIDE 2-L-FUCOSYLTRANSFERASE"/>
    <property type="match status" value="1"/>
</dbReference>
<organism evidence="3 4">
    <name type="scientific">Aminobacter aminovorans</name>
    <name type="common">Chelatobacter heintzii</name>
    <dbReference type="NCBI Taxonomy" id="83263"/>
    <lineage>
        <taxon>Bacteria</taxon>
        <taxon>Pseudomonadati</taxon>
        <taxon>Pseudomonadota</taxon>
        <taxon>Alphaproteobacteria</taxon>
        <taxon>Hyphomicrobiales</taxon>
        <taxon>Phyllobacteriaceae</taxon>
        <taxon>Aminobacter</taxon>
    </lineage>
</organism>
<proteinExistence type="predicted"/>
<evidence type="ECO:0000256" key="2">
    <source>
        <dbReference type="ARBA" id="ARBA00022679"/>
    </source>
</evidence>
<dbReference type="CDD" id="cd11301">
    <property type="entry name" value="Fut1_Fut2_like"/>
    <property type="match status" value="1"/>
</dbReference>
<dbReference type="GO" id="GO:0016020">
    <property type="term" value="C:membrane"/>
    <property type="evidence" value="ECO:0007669"/>
    <property type="project" value="InterPro"/>
</dbReference>
<evidence type="ECO:0000256" key="1">
    <source>
        <dbReference type="ARBA" id="ARBA00022676"/>
    </source>
</evidence>
<dbReference type="AlphaFoldDB" id="A0A380WRX4"/>
<dbReference type="InterPro" id="IPR002516">
    <property type="entry name" value="Glyco_trans_11"/>
</dbReference>
<evidence type="ECO:0000313" key="3">
    <source>
        <dbReference type="EMBL" id="SUU90884.1"/>
    </source>
</evidence>
<dbReference type="Pfam" id="PF01531">
    <property type="entry name" value="Glyco_transf_11"/>
    <property type="match status" value="1"/>
</dbReference>
<keyword evidence="1" id="KW-0328">Glycosyltransferase</keyword>
<reference evidence="3 4" key="1">
    <citation type="submission" date="2018-06" db="EMBL/GenBank/DDBJ databases">
        <authorList>
            <consortium name="Pathogen Informatics"/>
            <person name="Doyle S."/>
        </authorList>
    </citation>
    <scope>NUCLEOTIDE SEQUENCE [LARGE SCALE GENOMIC DNA]</scope>
    <source>
        <strain evidence="3 4">NCTC10684</strain>
    </source>
</reference>